<keyword evidence="4" id="KW-1185">Reference proteome</keyword>
<evidence type="ECO:0000313" key="4">
    <source>
        <dbReference type="Proteomes" id="UP001152795"/>
    </source>
</evidence>
<dbReference type="EMBL" id="CACRXK020008683">
    <property type="protein sequence ID" value="CAB4015359.1"/>
    <property type="molecule type" value="Genomic_DNA"/>
</dbReference>
<protein>
    <submittedName>
        <fullName evidence="3">BTB POZ domain-containing 6-B-like</fullName>
    </submittedName>
</protein>
<dbReference type="Pfam" id="PF07707">
    <property type="entry name" value="BACK"/>
    <property type="match status" value="1"/>
</dbReference>
<organism evidence="3 4">
    <name type="scientific">Paramuricea clavata</name>
    <name type="common">Red gorgonian</name>
    <name type="synonym">Violescent sea-whip</name>
    <dbReference type="NCBI Taxonomy" id="317549"/>
    <lineage>
        <taxon>Eukaryota</taxon>
        <taxon>Metazoa</taxon>
        <taxon>Cnidaria</taxon>
        <taxon>Anthozoa</taxon>
        <taxon>Octocorallia</taxon>
        <taxon>Malacalcyonacea</taxon>
        <taxon>Plexauridae</taxon>
        <taxon>Paramuricea</taxon>
    </lineage>
</organism>
<dbReference type="Gene3D" id="2.60.120.820">
    <property type="entry name" value="PHR domain"/>
    <property type="match status" value="1"/>
</dbReference>
<dbReference type="GO" id="GO:0005829">
    <property type="term" value="C:cytosol"/>
    <property type="evidence" value="ECO:0007669"/>
    <property type="project" value="TreeGrafter"/>
</dbReference>
<keyword evidence="2" id="KW-0963">Cytoplasm</keyword>
<dbReference type="SMART" id="SM00225">
    <property type="entry name" value="BTB"/>
    <property type="match status" value="1"/>
</dbReference>
<dbReference type="AlphaFoldDB" id="A0A7D9ERA0"/>
<dbReference type="InterPro" id="IPR011705">
    <property type="entry name" value="BACK"/>
</dbReference>
<dbReference type="PROSITE" id="PS50097">
    <property type="entry name" value="BTB"/>
    <property type="match status" value="1"/>
</dbReference>
<sequence>MASNVDWQSTKNTFLERNRHMFNNSDMSDIKLACECSEKTFYAHKYLLGTRSAVFRAMFYGGTAENGPIVRLPDTNEKSLEQFLRFLYTEECTLTADNVVATMYLAKKYIIPSLNEKCVNFLLENLNPENVLDVLEEATRFDEKKLEKRCWKIIESRTGKVVASESFNDMSQTTLAILLNQDKLKISEVELFQAVLKWIEFQCSRKNLEPTHKNWRSIIGEAIYGFRFFGMNHAEFIQHVSKSGLLTAEEINPIYEKFLGSDSAALRWTLPNRKTENIVRFCRFPEKTNKLKTGWEYGGAADRLQFSVNENVSLLGVHLFGEQGSEYLVTLEVEVKDKGDKDAKGVKVTERSSPKGYTSKRNQDDVPGFDVMLKNPIPLNPSNVVTLSATVISGPDSCSGENGLSSVTLEGVTVTFIDSPCATNKTCVDHGQFHEIILAI</sequence>
<evidence type="ECO:0000313" key="3">
    <source>
        <dbReference type="EMBL" id="CAB4015359.1"/>
    </source>
</evidence>
<comment type="subcellular location">
    <subcellularLocation>
        <location evidence="1">Cytoplasm</location>
    </subcellularLocation>
</comment>
<dbReference type="Proteomes" id="UP001152795">
    <property type="component" value="Unassembled WGS sequence"/>
</dbReference>
<dbReference type="InterPro" id="IPR000210">
    <property type="entry name" value="BTB/POZ_dom"/>
</dbReference>
<dbReference type="PANTHER" id="PTHR45774">
    <property type="entry name" value="BTB/POZ DOMAIN-CONTAINING"/>
    <property type="match status" value="1"/>
</dbReference>
<reference evidence="3" key="1">
    <citation type="submission" date="2020-04" db="EMBL/GenBank/DDBJ databases">
        <authorList>
            <person name="Alioto T."/>
            <person name="Alioto T."/>
            <person name="Gomez Garrido J."/>
        </authorList>
    </citation>
    <scope>NUCLEOTIDE SEQUENCE</scope>
    <source>
        <strain evidence="3">A484AB</strain>
    </source>
</reference>
<dbReference type="InterPro" id="IPR038648">
    <property type="entry name" value="PHR_sf"/>
</dbReference>
<dbReference type="Pfam" id="PF08005">
    <property type="entry name" value="PHR"/>
    <property type="match status" value="1"/>
</dbReference>
<dbReference type="GO" id="GO:0022008">
    <property type="term" value="P:neurogenesis"/>
    <property type="evidence" value="ECO:0007669"/>
    <property type="project" value="TreeGrafter"/>
</dbReference>
<evidence type="ECO:0000256" key="2">
    <source>
        <dbReference type="ARBA" id="ARBA00022490"/>
    </source>
</evidence>
<dbReference type="Pfam" id="PF00651">
    <property type="entry name" value="BTB"/>
    <property type="match status" value="1"/>
</dbReference>
<dbReference type="InterPro" id="IPR012983">
    <property type="entry name" value="PHR"/>
</dbReference>
<dbReference type="InterPro" id="IPR011333">
    <property type="entry name" value="SKP1/BTB/POZ_sf"/>
</dbReference>
<dbReference type="Gene3D" id="3.30.710.10">
    <property type="entry name" value="Potassium Channel Kv1.1, Chain A"/>
    <property type="match status" value="1"/>
</dbReference>
<dbReference type="Gene3D" id="1.25.40.420">
    <property type="match status" value="1"/>
</dbReference>
<gene>
    <name evidence="3" type="ORF">PACLA_8A009506</name>
</gene>
<comment type="caution">
    <text evidence="3">The sequence shown here is derived from an EMBL/GenBank/DDBJ whole genome shotgun (WGS) entry which is preliminary data.</text>
</comment>
<dbReference type="SMART" id="SM00875">
    <property type="entry name" value="BACK"/>
    <property type="match status" value="1"/>
</dbReference>
<name>A0A7D9ERA0_PARCT</name>
<evidence type="ECO:0000256" key="1">
    <source>
        <dbReference type="ARBA" id="ARBA00004496"/>
    </source>
</evidence>
<dbReference type="OrthoDB" id="5961806at2759"/>
<accession>A0A7D9ERA0</accession>
<dbReference type="PANTHER" id="PTHR45774:SF3">
    <property type="entry name" value="BTB (POZ) DOMAIN-CONTAINING 2B-RELATED"/>
    <property type="match status" value="1"/>
</dbReference>
<proteinExistence type="predicted"/>
<dbReference type="SUPFAM" id="SSF54695">
    <property type="entry name" value="POZ domain"/>
    <property type="match status" value="1"/>
</dbReference>